<evidence type="ECO:0000313" key="2">
    <source>
        <dbReference type="EMBL" id="KAG6953841.1"/>
    </source>
</evidence>
<proteinExistence type="predicted"/>
<name>A0A8J5J2P8_9STRA</name>
<gene>
    <name evidence="2" type="ORF">JG688_00012624</name>
</gene>
<dbReference type="EMBL" id="JAENGY010000993">
    <property type="protein sequence ID" value="KAG6953841.1"/>
    <property type="molecule type" value="Genomic_DNA"/>
</dbReference>
<keyword evidence="3" id="KW-1185">Reference proteome</keyword>
<sequence>MCGTPGTSGSGGSGQTTQTGSDDLVARVVALVELERRFNEKELTPMGERIANARFWEKMRGVLFVNGASVRAAQLDGLATAMTPTPPMLSTA</sequence>
<organism evidence="2 3">
    <name type="scientific">Phytophthora aleatoria</name>
    <dbReference type="NCBI Taxonomy" id="2496075"/>
    <lineage>
        <taxon>Eukaryota</taxon>
        <taxon>Sar</taxon>
        <taxon>Stramenopiles</taxon>
        <taxon>Oomycota</taxon>
        <taxon>Peronosporomycetes</taxon>
        <taxon>Peronosporales</taxon>
        <taxon>Peronosporaceae</taxon>
        <taxon>Phytophthora</taxon>
    </lineage>
</organism>
<evidence type="ECO:0000313" key="3">
    <source>
        <dbReference type="Proteomes" id="UP000709295"/>
    </source>
</evidence>
<evidence type="ECO:0000256" key="1">
    <source>
        <dbReference type="SAM" id="MobiDB-lite"/>
    </source>
</evidence>
<feature type="compositionally biased region" description="Gly residues" evidence="1">
    <location>
        <begin position="1"/>
        <end position="14"/>
    </location>
</feature>
<comment type="caution">
    <text evidence="2">The sequence shown here is derived from an EMBL/GenBank/DDBJ whole genome shotgun (WGS) entry which is preliminary data.</text>
</comment>
<accession>A0A8J5J2P8</accession>
<dbReference type="AlphaFoldDB" id="A0A8J5J2P8"/>
<reference evidence="2" key="1">
    <citation type="submission" date="2021-01" db="EMBL/GenBank/DDBJ databases">
        <title>Phytophthora aleatoria, a newly-described species from Pinus radiata is distinct from Phytophthora cactorum isolates based on comparative genomics.</title>
        <authorList>
            <person name="Mcdougal R."/>
            <person name="Panda P."/>
            <person name="Williams N."/>
            <person name="Studholme D.J."/>
        </authorList>
    </citation>
    <scope>NUCLEOTIDE SEQUENCE</scope>
    <source>
        <strain evidence="2">NZFS 4037</strain>
    </source>
</reference>
<dbReference type="Proteomes" id="UP000709295">
    <property type="component" value="Unassembled WGS sequence"/>
</dbReference>
<protein>
    <submittedName>
        <fullName evidence="2">Uncharacterized protein</fullName>
    </submittedName>
</protein>
<feature type="region of interest" description="Disordered" evidence="1">
    <location>
        <begin position="1"/>
        <end position="22"/>
    </location>
</feature>